<dbReference type="GO" id="GO:0009507">
    <property type="term" value="C:chloroplast"/>
    <property type="evidence" value="ECO:0007669"/>
    <property type="project" value="TreeGrafter"/>
</dbReference>
<protein>
    <submittedName>
        <fullName evidence="2">Uncharacterized protein</fullName>
    </submittedName>
</protein>
<dbReference type="NCBIfam" id="TIGR01459">
    <property type="entry name" value="HAD-SF-IIA-hyp4"/>
    <property type="match status" value="1"/>
</dbReference>
<dbReference type="NCBIfam" id="TIGR01549">
    <property type="entry name" value="HAD-SF-IA-v1"/>
    <property type="match status" value="1"/>
</dbReference>
<gene>
    <name evidence="2" type="ORF">THAOC_12492</name>
</gene>
<dbReference type="OrthoDB" id="426235at2759"/>
<name>K0T7Z1_THAOC</name>
<evidence type="ECO:0000256" key="1">
    <source>
        <dbReference type="SAM" id="MobiDB-lite"/>
    </source>
</evidence>
<evidence type="ECO:0000313" key="2">
    <source>
        <dbReference type="EMBL" id="EJK66582.1"/>
    </source>
</evidence>
<dbReference type="InterPro" id="IPR006356">
    <property type="entry name" value="HAD-SF_hydro_IIA_hyp3"/>
</dbReference>
<dbReference type="Proteomes" id="UP000266841">
    <property type="component" value="Unassembled WGS sequence"/>
</dbReference>
<dbReference type="eggNOG" id="ENOG502QU6A">
    <property type="taxonomic scope" value="Eukaryota"/>
</dbReference>
<dbReference type="InterPro" id="IPR006439">
    <property type="entry name" value="HAD-SF_hydro_IA"/>
</dbReference>
<dbReference type="Pfam" id="PF13344">
    <property type="entry name" value="Hydrolase_6"/>
    <property type="match status" value="1"/>
</dbReference>
<comment type="caution">
    <text evidence="2">The sequence shown here is derived from an EMBL/GenBank/DDBJ whole genome shotgun (WGS) entry which is preliminary data.</text>
</comment>
<accession>K0T7Z1</accession>
<organism evidence="2 3">
    <name type="scientific">Thalassiosira oceanica</name>
    <name type="common">Marine diatom</name>
    <dbReference type="NCBI Taxonomy" id="159749"/>
    <lineage>
        <taxon>Eukaryota</taxon>
        <taxon>Sar</taxon>
        <taxon>Stramenopiles</taxon>
        <taxon>Ochrophyta</taxon>
        <taxon>Bacillariophyta</taxon>
        <taxon>Coscinodiscophyceae</taxon>
        <taxon>Thalassiosirophycidae</taxon>
        <taxon>Thalassiosirales</taxon>
        <taxon>Thalassiosiraceae</taxon>
        <taxon>Thalassiosira</taxon>
    </lineage>
</organism>
<dbReference type="InterPro" id="IPR023214">
    <property type="entry name" value="HAD_sf"/>
</dbReference>
<dbReference type="PANTHER" id="PTHR19288:SF90">
    <property type="entry name" value="OS08G0542600 PROTEIN"/>
    <property type="match status" value="1"/>
</dbReference>
<evidence type="ECO:0000313" key="3">
    <source>
        <dbReference type="Proteomes" id="UP000266841"/>
    </source>
</evidence>
<dbReference type="EMBL" id="AGNL01014713">
    <property type="protein sequence ID" value="EJK66582.1"/>
    <property type="molecule type" value="Genomic_DNA"/>
</dbReference>
<dbReference type="OMA" id="EHDIAGG"/>
<dbReference type="Gene3D" id="3.40.50.1000">
    <property type="entry name" value="HAD superfamily/HAD-like"/>
    <property type="match status" value="2"/>
</dbReference>
<dbReference type="AlphaFoldDB" id="K0T7Z1"/>
<dbReference type="InterPro" id="IPR036412">
    <property type="entry name" value="HAD-like_sf"/>
</dbReference>
<keyword evidence="3" id="KW-1185">Reference proteome</keyword>
<dbReference type="SUPFAM" id="SSF56784">
    <property type="entry name" value="HAD-like"/>
    <property type="match status" value="1"/>
</dbReference>
<dbReference type="Pfam" id="PF13242">
    <property type="entry name" value="Hydrolase_like"/>
    <property type="match status" value="1"/>
</dbReference>
<dbReference type="PANTHER" id="PTHR19288">
    <property type="entry name" value="4-NITROPHENYLPHOSPHATASE-RELATED"/>
    <property type="match status" value="1"/>
</dbReference>
<reference evidence="2 3" key="1">
    <citation type="journal article" date="2012" name="Genome Biol.">
        <title>Genome and low-iron response of an oceanic diatom adapted to chronic iron limitation.</title>
        <authorList>
            <person name="Lommer M."/>
            <person name="Specht M."/>
            <person name="Roy A.S."/>
            <person name="Kraemer L."/>
            <person name="Andreson R."/>
            <person name="Gutowska M.A."/>
            <person name="Wolf J."/>
            <person name="Bergner S.V."/>
            <person name="Schilhabel M.B."/>
            <person name="Klostermeier U.C."/>
            <person name="Beiko R.G."/>
            <person name="Rosenstiel P."/>
            <person name="Hippler M."/>
            <person name="Laroche J."/>
        </authorList>
    </citation>
    <scope>NUCLEOTIDE SEQUENCE [LARGE SCALE GENOMIC DNA]</scope>
    <source>
        <strain evidence="2 3">CCMP1005</strain>
    </source>
</reference>
<feature type="region of interest" description="Disordered" evidence="1">
    <location>
        <begin position="279"/>
        <end position="309"/>
    </location>
</feature>
<dbReference type="InterPro" id="IPR006357">
    <property type="entry name" value="HAD-SF_hydro_IIA"/>
</dbReference>
<proteinExistence type="predicted"/>
<sequence>MPSSAFTLHTSFSPILSLYKGILLDQYGVIHNGSEALFRAVECIDEMRSQGKRMCILSNTSSPAKAALQRLPKYGLAEDTFNGIVTSGEEAAKYVREHHQNSKALWLTWRTSDKQQPAKFMDHCGKIEVASSVDDADFILLHGSECWRKCGAAGQVDEVDLNFMYSEDYSIVDELLKESISKSLPLICANPDLIVNLPGGIEANMPGKIASRYERMGGRVTQFGKPHPSHFLACLDELGVDPDACVHVGDSIEHDVAGANAANIDSVFVLGGIHARELGLEPTRPDAPGGISSDDEDKDSESQTAISKGELENRLSAFFEKKGIWPTHVVPSLALS</sequence>
<dbReference type="GO" id="GO:0016791">
    <property type="term" value="F:phosphatase activity"/>
    <property type="evidence" value="ECO:0007669"/>
    <property type="project" value="TreeGrafter"/>
</dbReference>